<dbReference type="InterPro" id="IPR042334">
    <property type="entry name" value="ANKRD31"/>
</dbReference>
<comment type="caution">
    <text evidence="3">The sequence shown here is derived from an EMBL/GenBank/DDBJ whole genome shotgun (WGS) entry which is preliminary data.</text>
</comment>
<dbReference type="SUPFAM" id="SSF48403">
    <property type="entry name" value="Ankyrin repeat"/>
    <property type="match status" value="1"/>
</dbReference>
<dbReference type="InterPro" id="IPR002110">
    <property type="entry name" value="Ankyrin_rpt"/>
</dbReference>
<keyword evidence="4" id="KW-1185">Reference proteome</keyword>
<feature type="repeat" description="ANK" evidence="1">
    <location>
        <begin position="376"/>
        <end position="408"/>
    </location>
</feature>
<protein>
    <recommendedName>
        <fullName evidence="5">Ankyrin repeat domain-containing protein 31</fullName>
    </recommendedName>
</protein>
<dbReference type="SMART" id="SM00248">
    <property type="entry name" value="ANK"/>
    <property type="match status" value="3"/>
</dbReference>
<dbReference type="Pfam" id="PF12796">
    <property type="entry name" value="Ank_2"/>
    <property type="match status" value="1"/>
</dbReference>
<dbReference type="PANTHER" id="PTHR24176:SF14">
    <property type="entry name" value="ANKYRIN REPEAT DOMAIN-CONTAINING PROTEIN 31"/>
    <property type="match status" value="1"/>
</dbReference>
<gene>
    <name evidence="3" type="ORF">R3I93_003406</name>
</gene>
<keyword evidence="1" id="KW-0040">ANK repeat</keyword>
<name>A0AAN9DI25_9TELE</name>
<evidence type="ECO:0008006" key="5">
    <source>
        <dbReference type="Google" id="ProtNLM"/>
    </source>
</evidence>
<feature type="region of interest" description="Disordered" evidence="2">
    <location>
        <begin position="649"/>
        <end position="685"/>
    </location>
</feature>
<reference evidence="3 4" key="1">
    <citation type="submission" date="2024-02" db="EMBL/GenBank/DDBJ databases">
        <title>Chromosome-level genome assembly of the Eurasian Minnow (Phoxinus phoxinus).</title>
        <authorList>
            <person name="Oriowo T.O."/>
            <person name="Martin S."/>
            <person name="Stange M."/>
            <person name="Chrysostomakis Y."/>
            <person name="Brown T."/>
            <person name="Winkler S."/>
            <person name="Kukowka S."/>
            <person name="Myers E.W."/>
            <person name="Bohne A."/>
        </authorList>
    </citation>
    <scope>NUCLEOTIDE SEQUENCE [LARGE SCALE GENOMIC DNA]</scope>
    <source>
        <strain evidence="3">ZFMK-TIS-60720</strain>
        <tissue evidence="3">Whole Organism</tissue>
    </source>
</reference>
<evidence type="ECO:0000256" key="2">
    <source>
        <dbReference type="SAM" id="MobiDB-lite"/>
    </source>
</evidence>
<evidence type="ECO:0000313" key="4">
    <source>
        <dbReference type="Proteomes" id="UP001364617"/>
    </source>
</evidence>
<feature type="region of interest" description="Disordered" evidence="2">
    <location>
        <begin position="333"/>
        <end position="355"/>
    </location>
</feature>
<organism evidence="3 4">
    <name type="scientific">Phoxinus phoxinus</name>
    <name type="common">Eurasian minnow</name>
    <dbReference type="NCBI Taxonomy" id="58324"/>
    <lineage>
        <taxon>Eukaryota</taxon>
        <taxon>Metazoa</taxon>
        <taxon>Chordata</taxon>
        <taxon>Craniata</taxon>
        <taxon>Vertebrata</taxon>
        <taxon>Euteleostomi</taxon>
        <taxon>Actinopterygii</taxon>
        <taxon>Neopterygii</taxon>
        <taxon>Teleostei</taxon>
        <taxon>Ostariophysi</taxon>
        <taxon>Cypriniformes</taxon>
        <taxon>Leuciscidae</taxon>
        <taxon>Phoxininae</taxon>
        <taxon>Phoxinus</taxon>
    </lineage>
</organism>
<dbReference type="InterPro" id="IPR036770">
    <property type="entry name" value="Ankyrin_rpt-contain_sf"/>
</dbReference>
<dbReference type="PROSITE" id="PS50297">
    <property type="entry name" value="ANK_REP_REGION"/>
    <property type="match status" value="3"/>
</dbReference>
<dbReference type="Pfam" id="PF00023">
    <property type="entry name" value="Ank"/>
    <property type="match status" value="1"/>
</dbReference>
<dbReference type="PANTHER" id="PTHR24176">
    <property type="entry name" value="ANKYRIN REPEAT DOMAIN-CONTAINING PROTEIN 31-RELATED"/>
    <property type="match status" value="1"/>
</dbReference>
<proteinExistence type="predicted"/>
<sequence length="685" mass="75053">MVESPLQSEELFDASSSASLPLLMAKIHNQGLTCSPEFSEINEPLEEFDTTKKPLADTETSKEPFVQSTSPAIEPMYVDNTSGWLKNYINTPHNDLTQISLQELHSPNRLFLENPLNQDEETDVVTVQNQQGVVEITGTALCTSQTQMSKSYTENPGMECEKLEGDTLILNAIDLIDGPTAEPVIDVPEVHANACVVSPIFTCARVDVEHPESSHRADFIVEGDPFKNSVDSDCTVVEWSNATDIQDVAVTSIQPKVSGCEERHTEKEAENMEGTPDTVVSVSVLSPLLPENLCAHPSLDNTEEKAQLKQDPHIALEIKGLFNAAELTSQKKMSKCQKKQFRKKKLQRKNDPNGLNTASKKVVQISLKSLHKTNGLGETQLHRACISGDLQLVKRLIEAGINVNVTDNAGWTALHEASARGFVAVAEQLLEAGADVTSRGLNGCNPLHDAVQSGTYEIVMLLLQFGSSPHDKNMLGESAVDLAAHESVKELLLTFKGPFRKPARTTGTSKQGPQLLAVEHMQPGESLFIEEAVEQQEKTSAYPCLQSAGPKIDVSGNRKLTCLIRDGIIRHGDDNLEMTLKGCSHKASLLENGSIRDASGRVFLLPEQWVESVPESQSIVPVTSDFAWKKVMYQSKSLWNYISSDLNREKTPKRSVEPQCCNASTPEPAVKGLSAKSLVDQPRYP</sequence>
<dbReference type="Proteomes" id="UP001364617">
    <property type="component" value="Unassembled WGS sequence"/>
</dbReference>
<evidence type="ECO:0000313" key="3">
    <source>
        <dbReference type="EMBL" id="KAK7173576.1"/>
    </source>
</evidence>
<dbReference type="PROSITE" id="PS50088">
    <property type="entry name" value="ANK_REPEAT"/>
    <property type="match status" value="3"/>
</dbReference>
<feature type="compositionally biased region" description="Basic residues" evidence="2">
    <location>
        <begin position="333"/>
        <end position="347"/>
    </location>
</feature>
<dbReference type="EMBL" id="JAYKXH010000003">
    <property type="protein sequence ID" value="KAK7173576.1"/>
    <property type="molecule type" value="Genomic_DNA"/>
</dbReference>
<feature type="repeat" description="ANK" evidence="1">
    <location>
        <begin position="442"/>
        <end position="474"/>
    </location>
</feature>
<dbReference type="Gene3D" id="1.25.40.20">
    <property type="entry name" value="Ankyrin repeat-containing domain"/>
    <property type="match status" value="1"/>
</dbReference>
<dbReference type="AlphaFoldDB" id="A0AAN9DI25"/>
<feature type="repeat" description="ANK" evidence="1">
    <location>
        <begin position="409"/>
        <end position="441"/>
    </location>
</feature>
<accession>A0AAN9DI25</accession>
<evidence type="ECO:0000256" key="1">
    <source>
        <dbReference type="PROSITE-ProRule" id="PRU00023"/>
    </source>
</evidence>